<comment type="caution">
    <text evidence="2">The sequence shown here is derived from an EMBL/GenBank/DDBJ whole genome shotgun (WGS) entry which is preliminary data.</text>
</comment>
<sequence length="155" mass="17763">MERITKKDLKHNNSVKSPNSTVNSRSSNERKKLYNEGARDDKKVQVDNNKIEVEIYNESKNRPASDSVAEEPTMITHKAVVHKCDETKMSVMHKAPETGVDRKHNNDIKNRIEMSSKTYADIAVANEKITNEVSREKPSSTKKIEQNIKNQQLDR</sequence>
<reference evidence="2 3" key="1">
    <citation type="journal article" date="2019" name="Commun. Biol.">
        <title>The bagworm genome reveals a unique fibroin gene that provides high tensile strength.</title>
        <authorList>
            <person name="Kono N."/>
            <person name="Nakamura H."/>
            <person name="Ohtoshi R."/>
            <person name="Tomita M."/>
            <person name="Numata K."/>
            <person name="Arakawa K."/>
        </authorList>
    </citation>
    <scope>NUCLEOTIDE SEQUENCE [LARGE SCALE GENOMIC DNA]</scope>
</reference>
<accession>A0A4C1TM85</accession>
<dbReference type="Proteomes" id="UP000299102">
    <property type="component" value="Unassembled WGS sequence"/>
</dbReference>
<evidence type="ECO:0000313" key="2">
    <source>
        <dbReference type="EMBL" id="GBP15184.1"/>
    </source>
</evidence>
<proteinExistence type="predicted"/>
<feature type="region of interest" description="Disordered" evidence="1">
    <location>
        <begin position="1"/>
        <end position="41"/>
    </location>
</feature>
<dbReference type="EMBL" id="BGZK01005719">
    <property type="protein sequence ID" value="GBP15184.1"/>
    <property type="molecule type" value="Genomic_DNA"/>
</dbReference>
<name>A0A4C1TM85_EUMVA</name>
<protein>
    <submittedName>
        <fullName evidence="2">Uncharacterized protein</fullName>
    </submittedName>
</protein>
<organism evidence="2 3">
    <name type="scientific">Eumeta variegata</name>
    <name type="common">Bagworm moth</name>
    <name type="synonym">Eumeta japonica</name>
    <dbReference type="NCBI Taxonomy" id="151549"/>
    <lineage>
        <taxon>Eukaryota</taxon>
        <taxon>Metazoa</taxon>
        <taxon>Ecdysozoa</taxon>
        <taxon>Arthropoda</taxon>
        <taxon>Hexapoda</taxon>
        <taxon>Insecta</taxon>
        <taxon>Pterygota</taxon>
        <taxon>Neoptera</taxon>
        <taxon>Endopterygota</taxon>
        <taxon>Lepidoptera</taxon>
        <taxon>Glossata</taxon>
        <taxon>Ditrysia</taxon>
        <taxon>Tineoidea</taxon>
        <taxon>Psychidae</taxon>
        <taxon>Oiketicinae</taxon>
        <taxon>Eumeta</taxon>
    </lineage>
</organism>
<feature type="compositionally biased region" description="Basic and acidic residues" evidence="1">
    <location>
        <begin position="1"/>
        <end position="11"/>
    </location>
</feature>
<evidence type="ECO:0000256" key="1">
    <source>
        <dbReference type="SAM" id="MobiDB-lite"/>
    </source>
</evidence>
<evidence type="ECO:0000313" key="3">
    <source>
        <dbReference type="Proteomes" id="UP000299102"/>
    </source>
</evidence>
<feature type="compositionally biased region" description="Polar residues" evidence="1">
    <location>
        <begin position="12"/>
        <end position="26"/>
    </location>
</feature>
<dbReference type="AlphaFoldDB" id="A0A4C1TM85"/>
<keyword evidence="3" id="KW-1185">Reference proteome</keyword>
<feature type="region of interest" description="Disordered" evidence="1">
    <location>
        <begin position="131"/>
        <end position="155"/>
    </location>
</feature>
<feature type="compositionally biased region" description="Basic and acidic residues" evidence="1">
    <location>
        <begin position="27"/>
        <end position="41"/>
    </location>
</feature>
<gene>
    <name evidence="2" type="ORF">EVAR_101038_1</name>
</gene>